<feature type="transmembrane region" description="Helical" evidence="6">
    <location>
        <begin position="134"/>
        <end position="164"/>
    </location>
</feature>
<comment type="caution">
    <text evidence="7">The sequence shown here is derived from an EMBL/GenBank/DDBJ whole genome shotgun (WGS) entry which is preliminary data.</text>
</comment>
<evidence type="ECO:0000313" key="7">
    <source>
        <dbReference type="EMBL" id="NYJ24628.1"/>
    </source>
</evidence>
<dbReference type="RefSeq" id="WP_179606880.1">
    <property type="nucleotide sequence ID" value="NZ_BAABEH010000001.1"/>
</dbReference>
<dbReference type="AlphaFoldDB" id="A0A853CW09"/>
<feature type="transmembrane region" description="Helical" evidence="6">
    <location>
        <begin position="29"/>
        <end position="46"/>
    </location>
</feature>
<keyword evidence="5 6" id="KW-0472">Membrane</keyword>
<dbReference type="GO" id="GO:0016787">
    <property type="term" value="F:hydrolase activity"/>
    <property type="evidence" value="ECO:0007669"/>
    <property type="project" value="TreeGrafter"/>
</dbReference>
<feature type="transmembrane region" description="Helical" evidence="6">
    <location>
        <begin position="78"/>
        <end position="97"/>
    </location>
</feature>
<dbReference type="PANTHER" id="PTHR31885">
    <property type="entry name" value="GH04784P"/>
    <property type="match status" value="1"/>
</dbReference>
<proteinExistence type="inferred from homology"/>
<accession>A0A853CW09</accession>
<keyword evidence="3 6" id="KW-0812">Transmembrane</keyword>
<dbReference type="InterPro" id="IPR012506">
    <property type="entry name" value="TMEM86B-like"/>
</dbReference>
<dbReference type="Pfam" id="PF07947">
    <property type="entry name" value="YhhN"/>
    <property type="match status" value="1"/>
</dbReference>
<feature type="transmembrane region" description="Helical" evidence="6">
    <location>
        <begin position="53"/>
        <end position="72"/>
    </location>
</feature>
<feature type="transmembrane region" description="Helical" evidence="6">
    <location>
        <begin position="109"/>
        <end position="128"/>
    </location>
</feature>
<feature type="transmembrane region" description="Helical" evidence="6">
    <location>
        <begin position="5"/>
        <end position="23"/>
    </location>
</feature>
<reference evidence="7 8" key="1">
    <citation type="submission" date="2020-07" db="EMBL/GenBank/DDBJ databases">
        <title>Sequencing the genomes of 1000 actinobacteria strains.</title>
        <authorList>
            <person name="Klenk H.-P."/>
        </authorList>
    </citation>
    <scope>NUCLEOTIDE SEQUENCE [LARGE SCALE GENOMIC DNA]</scope>
    <source>
        <strain evidence="7 8">DSM 15165</strain>
    </source>
</reference>
<evidence type="ECO:0000256" key="3">
    <source>
        <dbReference type="ARBA" id="ARBA00022692"/>
    </source>
</evidence>
<organism evidence="7 8">
    <name type="scientific">Leifsonia shinshuensis</name>
    <dbReference type="NCBI Taxonomy" id="150026"/>
    <lineage>
        <taxon>Bacteria</taxon>
        <taxon>Bacillati</taxon>
        <taxon>Actinomycetota</taxon>
        <taxon>Actinomycetes</taxon>
        <taxon>Micrococcales</taxon>
        <taxon>Microbacteriaceae</taxon>
        <taxon>Leifsonia</taxon>
    </lineage>
</organism>
<gene>
    <name evidence="7" type="ORF">HNR13_002915</name>
</gene>
<sequence length="216" mass="22541">MALPFLPYIVVGVVHLAAVLAGADAVVALTKPLLMPALLLALLLAVPARRGETVVLAALGILFGWLGDLALMNAGAGFVIGLGFFLLGHVAYIVLFVRRMRLRRPRWWSAGYVLWFAGLLTVLAPHAGGLLIPLALYGAALAVLGITGSGCSPWIAGGAALFVVSDSLLGLHRFLPGFALPQADFAIMLTYIAAQGLICWGVVRRVRAAAAVPSLA</sequence>
<protein>
    <submittedName>
        <fullName evidence="7">Putative membrane protein YhhN</fullName>
    </submittedName>
</protein>
<evidence type="ECO:0000256" key="1">
    <source>
        <dbReference type="ARBA" id="ARBA00004141"/>
    </source>
</evidence>
<comment type="similarity">
    <text evidence="2">Belongs to the TMEM86 family.</text>
</comment>
<evidence type="ECO:0000256" key="6">
    <source>
        <dbReference type="SAM" id="Phobius"/>
    </source>
</evidence>
<dbReference type="Proteomes" id="UP000578352">
    <property type="component" value="Unassembled WGS sequence"/>
</dbReference>
<name>A0A853CW09_9MICO</name>
<dbReference type="EMBL" id="JACCFL010000001">
    <property type="protein sequence ID" value="NYJ24628.1"/>
    <property type="molecule type" value="Genomic_DNA"/>
</dbReference>
<comment type="subcellular location">
    <subcellularLocation>
        <location evidence="1">Membrane</location>
        <topology evidence="1">Multi-pass membrane protein</topology>
    </subcellularLocation>
</comment>
<dbReference type="PANTHER" id="PTHR31885:SF6">
    <property type="entry name" value="GH04784P"/>
    <property type="match status" value="1"/>
</dbReference>
<evidence type="ECO:0000256" key="4">
    <source>
        <dbReference type="ARBA" id="ARBA00022989"/>
    </source>
</evidence>
<evidence type="ECO:0000256" key="5">
    <source>
        <dbReference type="ARBA" id="ARBA00023136"/>
    </source>
</evidence>
<evidence type="ECO:0000256" key="2">
    <source>
        <dbReference type="ARBA" id="ARBA00007375"/>
    </source>
</evidence>
<evidence type="ECO:0000313" key="8">
    <source>
        <dbReference type="Proteomes" id="UP000578352"/>
    </source>
</evidence>
<dbReference type="GO" id="GO:0016020">
    <property type="term" value="C:membrane"/>
    <property type="evidence" value="ECO:0007669"/>
    <property type="project" value="UniProtKB-SubCell"/>
</dbReference>
<keyword evidence="4 6" id="KW-1133">Transmembrane helix</keyword>